<dbReference type="OrthoDB" id="6290225at2"/>
<dbReference type="EMBL" id="QMDV01000002">
    <property type="protein sequence ID" value="RAU82969.1"/>
    <property type="molecule type" value="Genomic_DNA"/>
</dbReference>
<dbReference type="GO" id="GO:0016787">
    <property type="term" value="F:hydrolase activity"/>
    <property type="evidence" value="ECO:0007669"/>
    <property type="project" value="UniProtKB-KW"/>
</dbReference>
<dbReference type="AlphaFoldDB" id="A0A364RF98"/>
<evidence type="ECO:0000256" key="2">
    <source>
        <dbReference type="PIRSR" id="PIRSR620023-2"/>
    </source>
</evidence>
<organism evidence="4 5">
    <name type="scientific">Pontibacter arcticus</name>
    <dbReference type="NCBI Taxonomy" id="2080288"/>
    <lineage>
        <taxon>Bacteria</taxon>
        <taxon>Pseudomonadati</taxon>
        <taxon>Bacteroidota</taxon>
        <taxon>Cytophagia</taxon>
        <taxon>Cytophagales</taxon>
        <taxon>Hymenobacteraceae</taxon>
        <taxon>Pontibacter</taxon>
    </lineage>
</organism>
<keyword evidence="4" id="KW-0378">Hydrolase</keyword>
<dbReference type="SUPFAM" id="SSF53756">
    <property type="entry name" value="UDP-Glycosyltransferase/glycogen phosphorylase"/>
    <property type="match status" value="1"/>
</dbReference>
<feature type="domain" description="N-acetyltransferase" evidence="3">
    <location>
        <begin position="337"/>
        <end position="489"/>
    </location>
</feature>
<dbReference type="Gene3D" id="3.40.630.30">
    <property type="match status" value="1"/>
</dbReference>
<accession>A0A364RF98</accession>
<reference evidence="4 5" key="1">
    <citation type="submission" date="2018-06" db="EMBL/GenBank/DDBJ databases">
        <authorList>
            <person name="Liu Z.-W."/>
        </authorList>
    </citation>
    <scope>NUCLEOTIDE SEQUENCE [LARGE SCALE GENOMIC DNA]</scope>
    <source>
        <strain evidence="4 5">2b14</strain>
    </source>
</reference>
<dbReference type="EC" id="3.6.1.57" evidence="4"/>
<dbReference type="PROSITE" id="PS51186">
    <property type="entry name" value="GNAT"/>
    <property type="match status" value="1"/>
</dbReference>
<evidence type="ECO:0000259" key="3">
    <source>
        <dbReference type="PROSITE" id="PS51186"/>
    </source>
</evidence>
<dbReference type="PANTHER" id="PTHR43792">
    <property type="entry name" value="GNAT FAMILY, PUTATIVE (AFU_ORTHOLOGUE AFUA_3G00765)-RELATED-RELATED"/>
    <property type="match status" value="1"/>
</dbReference>
<reference evidence="4 5" key="2">
    <citation type="submission" date="2018-07" db="EMBL/GenBank/DDBJ databases">
        <title>Pontibacter sp. 2b14 genomic sequence and assembly.</title>
        <authorList>
            <person name="Du Z.-J."/>
        </authorList>
    </citation>
    <scope>NUCLEOTIDE SEQUENCE [LARGE SCALE GENOMIC DNA]</scope>
    <source>
        <strain evidence="4 5">2b14</strain>
    </source>
</reference>
<evidence type="ECO:0000256" key="1">
    <source>
        <dbReference type="PIRSR" id="PIRSR620023-1"/>
    </source>
</evidence>
<dbReference type="SUPFAM" id="SSF55729">
    <property type="entry name" value="Acyl-CoA N-acyltransferases (Nat)"/>
    <property type="match status" value="1"/>
</dbReference>
<dbReference type="InterPro" id="IPR016181">
    <property type="entry name" value="Acyl_CoA_acyltransferase"/>
</dbReference>
<name>A0A364RF98_9BACT</name>
<gene>
    <name evidence="4" type="primary">pseG</name>
    <name evidence="4" type="ORF">DP923_06935</name>
</gene>
<dbReference type="Gene3D" id="3.40.50.11190">
    <property type="match status" value="1"/>
</dbReference>
<dbReference type="GO" id="GO:0016747">
    <property type="term" value="F:acyltransferase activity, transferring groups other than amino-acyl groups"/>
    <property type="evidence" value="ECO:0007669"/>
    <property type="project" value="InterPro"/>
</dbReference>
<dbReference type="Proteomes" id="UP000251692">
    <property type="component" value="Unassembled WGS sequence"/>
</dbReference>
<feature type="binding site" evidence="2">
    <location>
        <position position="155"/>
    </location>
    <ligand>
        <name>substrate</name>
    </ligand>
</feature>
<sequence>MAQKSRIIFRADGNSRIGLGHVVRSLALAAMLREEFECIFAIQAPDENLQQQIKAVCHGSILLPATSPEEDRFVHELSAYVSEEEIVVLDGYHFNTTYQQNLKASGCSLVCIDDIHAYPFVADVVVNMAGGLQAAKYKTAPHTKLLLGPKYALLRPPFLKAAKSESRFSSDKKQKVLLNLGGADPENHTLAIAQELSKNKSITSLEIVVGSAYRHLSELKQFIKQQPACKLHQNLDAEAMAQLMQACPVAVTSASGVAYEYAAIGGILYIKQTAENQAGLYNFLIETGLASPYRDAAIAFDPQHFEEKVKLQRAYFDGKSHERFRSVFRNLQLAQKLKLRDVTSDDLLLLLDWANDPEVRAHSFNPDPITLENHTRWLTSRLQDKAAKLYIAEIATQPAAHIRFEVTQQTATISYLIAKEFRGKGLGHTVLQKGVKKLLGQMPEVRLIEGLVQPDNIASVRAFEKAGFTYGTPDDHYPTAHRFILEMNK</sequence>
<dbReference type="InterPro" id="IPR051531">
    <property type="entry name" value="N-acetyltransferase"/>
</dbReference>
<dbReference type="InterPro" id="IPR020023">
    <property type="entry name" value="PseG"/>
</dbReference>
<dbReference type="NCBIfam" id="TIGR03590">
    <property type="entry name" value="PseG"/>
    <property type="match status" value="1"/>
</dbReference>
<dbReference type="RefSeq" id="WP_112305119.1">
    <property type="nucleotide sequence ID" value="NZ_QMDV01000002.1"/>
</dbReference>
<proteinExistence type="predicted"/>
<dbReference type="Gene3D" id="3.40.50.2000">
    <property type="entry name" value="Glycogen Phosphorylase B"/>
    <property type="match status" value="1"/>
</dbReference>
<feature type="active site" description="Proton acceptor" evidence="1">
    <location>
        <position position="21"/>
    </location>
</feature>
<feature type="binding site" evidence="2">
    <location>
        <position position="260"/>
    </location>
    <ligand>
        <name>substrate</name>
    </ligand>
</feature>
<dbReference type="PANTHER" id="PTHR43792:SF1">
    <property type="entry name" value="N-ACETYLTRANSFERASE DOMAIN-CONTAINING PROTEIN"/>
    <property type="match status" value="1"/>
</dbReference>
<dbReference type="Pfam" id="PF13302">
    <property type="entry name" value="Acetyltransf_3"/>
    <property type="match status" value="1"/>
</dbReference>
<keyword evidence="5" id="KW-1185">Reference proteome</keyword>
<evidence type="ECO:0000313" key="4">
    <source>
        <dbReference type="EMBL" id="RAU82969.1"/>
    </source>
</evidence>
<dbReference type="InterPro" id="IPR000182">
    <property type="entry name" value="GNAT_dom"/>
</dbReference>
<evidence type="ECO:0000313" key="5">
    <source>
        <dbReference type="Proteomes" id="UP000251692"/>
    </source>
</evidence>
<comment type="caution">
    <text evidence="4">The sequence shown here is derived from an EMBL/GenBank/DDBJ whole genome shotgun (WGS) entry which is preliminary data.</text>
</comment>
<protein>
    <submittedName>
        <fullName evidence="4">UDP-2,4-diacetamido-2,4, 6-trideoxy-beta-L-altropyranose hydrolase</fullName>
        <ecNumber evidence="4">3.6.1.57</ecNumber>
    </submittedName>
</protein>